<evidence type="ECO:0000256" key="1">
    <source>
        <dbReference type="SAM" id="Phobius"/>
    </source>
</evidence>
<evidence type="ECO:0000313" key="2">
    <source>
        <dbReference type="EMBL" id="AOW70785.1"/>
    </source>
</evidence>
<gene>
    <name evidence="2" type="primary">petL</name>
</gene>
<accession>A0A1D8RDI0</accession>
<keyword evidence="2" id="KW-0150">Chloroplast</keyword>
<feature type="transmembrane region" description="Helical" evidence="1">
    <location>
        <begin position="6"/>
        <end position="28"/>
    </location>
</feature>
<keyword evidence="1" id="KW-1133">Transmembrane helix</keyword>
<keyword evidence="2" id="KW-0934">Plastid</keyword>
<organism evidence="2">
    <name type="scientific">Monodopsis sp. MarTras21</name>
    <dbReference type="NCBI Taxonomy" id="1745953"/>
    <lineage>
        <taxon>Eukaryota</taxon>
        <taxon>Sar</taxon>
        <taxon>Stramenopiles</taxon>
        <taxon>Ochrophyta</taxon>
        <taxon>Eustigmatophyceae</taxon>
        <taxon>Eustigmatales</taxon>
        <taxon>Monodopsidaceae</taxon>
        <taxon>Monodopsis</taxon>
    </lineage>
</organism>
<proteinExistence type="predicted"/>
<protein>
    <submittedName>
        <fullName evidence="2">Cytochrome b6-f complex subunit 6</fullName>
    </submittedName>
</protein>
<dbReference type="AlphaFoldDB" id="A0A1D8RDI0"/>
<geneLocation type="chloroplast" evidence="2"/>
<reference evidence="2" key="1">
    <citation type="submission" date="2016-09" db="EMBL/GenBank/DDBJ databases">
        <title>The plastid genome of some eustigmatophyte algae harbours a bacteria-derived six-gene cluster for biosynthesis of a novel secondary metabolite.</title>
        <authorList>
            <person name="Yurchenko T."/>
            <person name="Sevcikova T."/>
            <person name="Strnad H."/>
            <person name="Butenko A."/>
            <person name="Elias M."/>
        </authorList>
    </citation>
    <scope>NUCLEOTIDE SEQUENCE</scope>
</reference>
<sequence>MTLISYYIVLLVFSISTASALFLGLKLVKLI</sequence>
<dbReference type="EMBL" id="KX839260">
    <property type="protein sequence ID" value="AOW70785.1"/>
    <property type="molecule type" value="Genomic_DNA"/>
</dbReference>
<keyword evidence="1" id="KW-0472">Membrane</keyword>
<name>A0A1D8RDI0_9STRA</name>
<keyword evidence="1" id="KW-0812">Transmembrane</keyword>